<evidence type="ECO:0000256" key="3">
    <source>
        <dbReference type="ARBA" id="ARBA00022840"/>
    </source>
</evidence>
<dbReference type="SUPFAM" id="SSF52540">
    <property type="entry name" value="P-loop containing nucleoside triphosphate hydrolases"/>
    <property type="match status" value="1"/>
</dbReference>
<proteinExistence type="inferred from homology"/>
<keyword evidence="8" id="KW-1185">Reference proteome</keyword>
<dbReference type="InterPro" id="IPR036187">
    <property type="entry name" value="DNA_mismatch_repair_MutS_sf"/>
</dbReference>
<dbReference type="SUPFAM" id="SSF48334">
    <property type="entry name" value="DNA repair protein MutS, domain III"/>
    <property type="match status" value="1"/>
</dbReference>
<dbReference type="Pfam" id="PF05192">
    <property type="entry name" value="MutS_III"/>
    <property type="match status" value="1"/>
</dbReference>
<keyword evidence="3" id="KW-0067">ATP-binding</keyword>
<dbReference type="PROSITE" id="PS00486">
    <property type="entry name" value="DNA_MISMATCH_REPAIR_2"/>
    <property type="match status" value="1"/>
</dbReference>
<feature type="compositionally biased region" description="Acidic residues" evidence="5">
    <location>
        <begin position="28"/>
        <end position="38"/>
    </location>
</feature>
<dbReference type="InterPro" id="IPR045076">
    <property type="entry name" value="MutS"/>
</dbReference>
<reference evidence="7 8" key="1">
    <citation type="submission" date="2024-03" db="EMBL/GenBank/DDBJ databases">
        <title>The genome assembly and annotation of the cricket Gryllus longicercus Weissman &amp; Gray.</title>
        <authorList>
            <person name="Szrajer S."/>
            <person name="Gray D."/>
            <person name="Ylla G."/>
        </authorList>
    </citation>
    <scope>NUCLEOTIDE SEQUENCE [LARGE SCALE GENOMIC DNA]</scope>
    <source>
        <strain evidence="7">DAG 2021-001</strain>
        <tissue evidence="7">Whole body minus gut</tissue>
    </source>
</reference>
<dbReference type="PIRSF" id="PIRSF005813">
    <property type="entry name" value="MSH2"/>
    <property type="match status" value="1"/>
</dbReference>
<evidence type="ECO:0000256" key="4">
    <source>
        <dbReference type="ARBA" id="ARBA00023125"/>
    </source>
</evidence>
<dbReference type="GO" id="GO:0005524">
    <property type="term" value="F:ATP binding"/>
    <property type="evidence" value="ECO:0007669"/>
    <property type="project" value="UniProtKB-KW"/>
</dbReference>
<keyword evidence="2" id="KW-0547">Nucleotide-binding</keyword>
<gene>
    <name evidence="7" type="ORF">R5R35_004125</name>
</gene>
<evidence type="ECO:0000256" key="1">
    <source>
        <dbReference type="ARBA" id="ARBA00006271"/>
    </source>
</evidence>
<dbReference type="SMART" id="SM00533">
    <property type="entry name" value="MUTSd"/>
    <property type="match status" value="1"/>
</dbReference>
<sequence>MSTANGSSSSKDDNSSCPDISKYLSVLLDEESSEDDDSNETKCNDITKNDSSTTKESDETFQVLNNPNIDDSESSELEEVFLSVCWRKGMLGAAAYSMESSELSVLNDIVDVNPEFILTTILFNQVQPKKVICSSSASIKFISVLKTLVNGELSPGHDLADQKKLILLPGKEYAYDACRRQILSLKLPGAHSDMNSEEQRWHVQSKFDLQSESMVLALGMLLKCLEKSFVHLNLEAGDNKAPINSVTDINLENLVNMDSETFRALKIFNQISHPSNFMKGLVSSNKEGLSIFGIFNRCKTVAGSKFMRVMLLQPSHDLEVLNNRLDVVEFSYNPRNDEIIKCMGDHLKCIKSINKIMSRLMAARASINEWKTLHKTIYHCISLGELCRRASSQAKLFEEISLCNTETMYHIIHCIDSIIDFTESERLNKFSVKSGLDEELDQKKYKYSKLHEVMSNLAKSELGTLPPHVQECSVVYIPEIGYLLAITEWKTNVSEDEALIPGLDLMFSAGSTLYYKSAKTRELDSRIGDCVVEISEHESRIMVQLVQFLQEHVSHLQHMIALSAQLDCLISLGTVARENNYVRPVLTDTRIINIQNGRHPLQELCVNDFVPNDTFSGGKQDTHGLMKILTGPNACGKSVYLKQIALIIYLAHIGSFVPATSATIGLVDHIHTRIQTVESVATQISAFAIDVKQMILCLYSSTPNSLIIVDEFGKGTSEGSGLALLAACLQHFLSRGSKCPHVFISTHFHRIINMLPNSPLCSFQTLEYMMDDNDQIVYLYKLKDGNVTSSLAVKVLQSLSIEEKNVKKASEFLEAMSSDKLITRDLASRRAIQINMRREIASKFLSSAFSAEELQKLTCLLEKFKEKWG</sequence>
<feature type="region of interest" description="Disordered" evidence="5">
    <location>
        <begin position="28"/>
        <end position="58"/>
    </location>
</feature>
<dbReference type="GO" id="GO:0005634">
    <property type="term" value="C:nucleus"/>
    <property type="evidence" value="ECO:0007669"/>
    <property type="project" value="TreeGrafter"/>
</dbReference>
<name>A0AAN9Z4L9_9ORTH</name>
<evidence type="ECO:0000259" key="6">
    <source>
        <dbReference type="PROSITE" id="PS00486"/>
    </source>
</evidence>
<comment type="caution">
    <text evidence="7">The sequence shown here is derived from an EMBL/GenBank/DDBJ whole genome shotgun (WGS) entry which is preliminary data.</text>
</comment>
<dbReference type="InterPro" id="IPR011184">
    <property type="entry name" value="DNA_mismatch_repair_Msh2"/>
</dbReference>
<evidence type="ECO:0000256" key="2">
    <source>
        <dbReference type="ARBA" id="ARBA00022741"/>
    </source>
</evidence>
<feature type="compositionally biased region" description="Basic and acidic residues" evidence="5">
    <location>
        <begin position="39"/>
        <end position="58"/>
    </location>
</feature>
<comment type="similarity">
    <text evidence="1">Belongs to the DNA mismatch repair MutS family.</text>
</comment>
<dbReference type="GO" id="GO:0030983">
    <property type="term" value="F:mismatched DNA binding"/>
    <property type="evidence" value="ECO:0007669"/>
    <property type="project" value="InterPro"/>
</dbReference>
<dbReference type="Gene3D" id="1.10.1420.10">
    <property type="match status" value="1"/>
</dbReference>
<dbReference type="EMBL" id="JAZDUA010000318">
    <property type="protein sequence ID" value="KAK7794785.1"/>
    <property type="molecule type" value="Genomic_DNA"/>
</dbReference>
<protein>
    <recommendedName>
        <fullName evidence="6">DNA mismatch repair proteins mutS family domain-containing protein</fullName>
    </recommendedName>
</protein>
<evidence type="ECO:0000313" key="8">
    <source>
        <dbReference type="Proteomes" id="UP001378592"/>
    </source>
</evidence>
<accession>A0AAN9Z4L9</accession>
<feature type="domain" description="DNA mismatch repair proteins mutS family" evidence="6">
    <location>
        <begin position="705"/>
        <end position="721"/>
    </location>
</feature>
<organism evidence="7 8">
    <name type="scientific">Gryllus longicercus</name>
    <dbReference type="NCBI Taxonomy" id="2509291"/>
    <lineage>
        <taxon>Eukaryota</taxon>
        <taxon>Metazoa</taxon>
        <taxon>Ecdysozoa</taxon>
        <taxon>Arthropoda</taxon>
        <taxon>Hexapoda</taxon>
        <taxon>Insecta</taxon>
        <taxon>Pterygota</taxon>
        <taxon>Neoptera</taxon>
        <taxon>Polyneoptera</taxon>
        <taxon>Orthoptera</taxon>
        <taxon>Ensifera</taxon>
        <taxon>Gryllidea</taxon>
        <taxon>Grylloidea</taxon>
        <taxon>Gryllidae</taxon>
        <taxon>Gryllinae</taxon>
        <taxon>Gryllus</taxon>
    </lineage>
</organism>
<dbReference type="Pfam" id="PF00488">
    <property type="entry name" value="MutS_V"/>
    <property type="match status" value="1"/>
</dbReference>
<dbReference type="Gene3D" id="3.40.50.300">
    <property type="entry name" value="P-loop containing nucleotide triphosphate hydrolases"/>
    <property type="match status" value="1"/>
</dbReference>
<dbReference type="GO" id="GO:0140664">
    <property type="term" value="F:ATP-dependent DNA damage sensor activity"/>
    <property type="evidence" value="ECO:0007669"/>
    <property type="project" value="InterPro"/>
</dbReference>
<evidence type="ECO:0000313" key="7">
    <source>
        <dbReference type="EMBL" id="KAK7794785.1"/>
    </source>
</evidence>
<dbReference type="InterPro" id="IPR027417">
    <property type="entry name" value="P-loop_NTPase"/>
</dbReference>
<dbReference type="AlphaFoldDB" id="A0AAN9Z4L9"/>
<dbReference type="InterPro" id="IPR007696">
    <property type="entry name" value="DNA_mismatch_repair_MutS_core"/>
</dbReference>
<dbReference type="PANTHER" id="PTHR11361">
    <property type="entry name" value="DNA MISMATCH REPAIR PROTEIN MUTS FAMILY MEMBER"/>
    <property type="match status" value="1"/>
</dbReference>
<evidence type="ECO:0000256" key="5">
    <source>
        <dbReference type="SAM" id="MobiDB-lite"/>
    </source>
</evidence>
<dbReference type="Proteomes" id="UP001378592">
    <property type="component" value="Unassembled WGS sequence"/>
</dbReference>
<dbReference type="InterPro" id="IPR000432">
    <property type="entry name" value="DNA_mismatch_repair_MutS_C"/>
</dbReference>
<keyword evidence="4" id="KW-0238">DNA-binding</keyword>
<dbReference type="SMART" id="SM00534">
    <property type="entry name" value="MUTSac"/>
    <property type="match status" value="1"/>
</dbReference>
<dbReference type="GO" id="GO:0051026">
    <property type="term" value="P:chiasma assembly"/>
    <property type="evidence" value="ECO:0007669"/>
    <property type="project" value="TreeGrafter"/>
</dbReference>
<dbReference type="GO" id="GO:0006298">
    <property type="term" value="P:mismatch repair"/>
    <property type="evidence" value="ECO:0007669"/>
    <property type="project" value="InterPro"/>
</dbReference>
<dbReference type="PANTHER" id="PTHR11361:SF20">
    <property type="entry name" value="MUTS PROTEIN HOMOLOG 5"/>
    <property type="match status" value="1"/>
</dbReference>